<sequence>MHLRVQDALQVCSVVWKGPWVPVRIKTSTTDPCDSRRHCVFSWSHAMNSLNDNRHCEDSVLFFAHGNILAEEAIPAAVQLHADRLLVRPLEGPLIVPPFATSSVCSWFTVPAGHLSAGVAVSVIAQCVAAVLGGVWALPCATLEDGRPVAGAMHFAC</sequence>
<keyword evidence="4 7" id="KW-0378">Hydrolase</keyword>
<keyword evidence="5 7" id="KW-0862">Zinc</keyword>
<dbReference type="SUPFAM" id="SSF55486">
    <property type="entry name" value="Metalloproteases ('zincins'), catalytic domain"/>
    <property type="match status" value="1"/>
</dbReference>
<dbReference type="EC" id="3.4.24.-" evidence="7"/>
<dbReference type="InterPro" id="IPR001577">
    <property type="entry name" value="Peptidase_M8"/>
</dbReference>
<name>Q4E047_TRYCC</name>
<keyword evidence="9" id="KW-1185">Reference proteome</keyword>
<comment type="cofactor">
    <cofactor evidence="7">
        <name>Zn(2+)</name>
        <dbReference type="ChEBI" id="CHEBI:29105"/>
    </cofactor>
    <text evidence="7">Binds 1 zinc ion per subunit.</text>
</comment>
<dbReference type="GeneID" id="3552551"/>
<dbReference type="GO" id="GO:0016020">
    <property type="term" value="C:membrane"/>
    <property type="evidence" value="ECO:0007669"/>
    <property type="project" value="InterPro"/>
</dbReference>
<comment type="caution">
    <text evidence="8">The sequence shown here is derived from an EMBL/GenBank/DDBJ whole genome shotgun (WGS) entry which is preliminary data.</text>
</comment>
<evidence type="ECO:0000256" key="2">
    <source>
        <dbReference type="ARBA" id="ARBA00022670"/>
    </source>
</evidence>
<dbReference type="Proteomes" id="UP000002296">
    <property type="component" value="Unassembled WGS sequence"/>
</dbReference>
<protein>
    <recommendedName>
        <fullName evidence="7">Leishmanolysin-like peptidase</fullName>
        <ecNumber evidence="7">3.4.24.-</ecNumber>
    </recommendedName>
</protein>
<evidence type="ECO:0000256" key="7">
    <source>
        <dbReference type="RuleBase" id="RU366077"/>
    </source>
</evidence>
<evidence type="ECO:0000256" key="3">
    <source>
        <dbReference type="ARBA" id="ARBA00022723"/>
    </source>
</evidence>
<dbReference type="GO" id="GO:0006508">
    <property type="term" value="P:proteolysis"/>
    <property type="evidence" value="ECO:0007669"/>
    <property type="project" value="UniProtKB-KW"/>
</dbReference>
<dbReference type="RefSeq" id="XP_819986.1">
    <property type="nucleotide sequence ID" value="XM_814893.1"/>
</dbReference>
<dbReference type="AlphaFoldDB" id="Q4E047"/>
<dbReference type="KEGG" id="tcr:506501.20"/>
<evidence type="ECO:0000256" key="6">
    <source>
        <dbReference type="ARBA" id="ARBA00023049"/>
    </source>
</evidence>
<dbReference type="InParanoid" id="Q4E047"/>
<dbReference type="PaxDb" id="353153-Q4E047"/>
<keyword evidence="6 7" id="KW-0482">Metalloprotease</keyword>
<evidence type="ECO:0000256" key="5">
    <source>
        <dbReference type="ARBA" id="ARBA00022833"/>
    </source>
</evidence>
<dbReference type="GO" id="GO:0004222">
    <property type="term" value="F:metalloendopeptidase activity"/>
    <property type="evidence" value="ECO:0007669"/>
    <property type="project" value="UniProtKB-UniRule"/>
</dbReference>
<proteinExistence type="inferred from homology"/>
<evidence type="ECO:0000256" key="4">
    <source>
        <dbReference type="ARBA" id="ARBA00022801"/>
    </source>
</evidence>
<gene>
    <name evidence="8" type="ORF">Tc00.1047053506501.20</name>
</gene>
<dbReference type="OMA" id="NDNRHCE"/>
<evidence type="ECO:0000256" key="1">
    <source>
        <dbReference type="ARBA" id="ARBA00005860"/>
    </source>
</evidence>
<keyword evidence="2 7" id="KW-0645">Protease</keyword>
<dbReference type="SMR" id="Q4E047"/>
<evidence type="ECO:0000313" key="8">
    <source>
        <dbReference type="EMBL" id="EAN98135.1"/>
    </source>
</evidence>
<dbReference type="PRINTS" id="PR00782">
    <property type="entry name" value="LSHMANOLYSIN"/>
</dbReference>
<dbReference type="Gene3D" id="3.10.170.20">
    <property type="match status" value="1"/>
</dbReference>
<dbReference type="EMBL" id="AAHK01000069">
    <property type="protein sequence ID" value="EAN98135.1"/>
    <property type="molecule type" value="Genomic_DNA"/>
</dbReference>
<dbReference type="GO" id="GO:0046872">
    <property type="term" value="F:metal ion binding"/>
    <property type="evidence" value="ECO:0007669"/>
    <property type="project" value="UniProtKB-KW"/>
</dbReference>
<keyword evidence="3 7" id="KW-0479">Metal-binding</keyword>
<dbReference type="Pfam" id="PF01457">
    <property type="entry name" value="Peptidase_M8"/>
    <property type="match status" value="1"/>
</dbReference>
<accession>Q4E047</accession>
<dbReference type="GO" id="GO:0007155">
    <property type="term" value="P:cell adhesion"/>
    <property type="evidence" value="ECO:0007669"/>
    <property type="project" value="InterPro"/>
</dbReference>
<evidence type="ECO:0000313" key="9">
    <source>
        <dbReference type="Proteomes" id="UP000002296"/>
    </source>
</evidence>
<organism evidence="8 9">
    <name type="scientific">Trypanosoma cruzi (strain CL Brener)</name>
    <dbReference type="NCBI Taxonomy" id="353153"/>
    <lineage>
        <taxon>Eukaryota</taxon>
        <taxon>Discoba</taxon>
        <taxon>Euglenozoa</taxon>
        <taxon>Kinetoplastea</taxon>
        <taxon>Metakinetoplastina</taxon>
        <taxon>Trypanosomatida</taxon>
        <taxon>Trypanosomatidae</taxon>
        <taxon>Trypanosoma</taxon>
        <taxon>Schizotrypanum</taxon>
    </lineage>
</organism>
<reference evidence="8 9" key="1">
    <citation type="journal article" date="2005" name="Science">
        <title>The genome sequence of Trypanosoma cruzi, etiologic agent of Chagas disease.</title>
        <authorList>
            <person name="El-Sayed N.M."/>
            <person name="Myler P.J."/>
            <person name="Bartholomeu D.C."/>
            <person name="Nilsson D."/>
            <person name="Aggarwal G."/>
            <person name="Tran A.N."/>
            <person name="Ghedin E."/>
            <person name="Worthey E.A."/>
            <person name="Delcher A.L."/>
            <person name="Blandin G."/>
            <person name="Westenberger S.J."/>
            <person name="Caler E."/>
            <person name="Cerqueira G.C."/>
            <person name="Branche C."/>
            <person name="Haas B."/>
            <person name="Anupama A."/>
            <person name="Arner E."/>
            <person name="Aslund L."/>
            <person name="Attipoe P."/>
            <person name="Bontempi E."/>
            <person name="Bringaud F."/>
            <person name="Burton P."/>
            <person name="Cadag E."/>
            <person name="Campbell D.A."/>
            <person name="Carrington M."/>
            <person name="Crabtree J."/>
            <person name="Darban H."/>
            <person name="da Silveira J.F."/>
            <person name="de Jong P."/>
            <person name="Edwards K."/>
            <person name="Englund P.T."/>
            <person name="Fazelina G."/>
            <person name="Feldblyum T."/>
            <person name="Ferella M."/>
            <person name="Frasch A.C."/>
            <person name="Gull K."/>
            <person name="Horn D."/>
            <person name="Hou L."/>
            <person name="Huang Y."/>
            <person name="Kindlund E."/>
            <person name="Klingbeil M."/>
            <person name="Kluge S."/>
            <person name="Koo H."/>
            <person name="Lacerda D."/>
            <person name="Levin M.J."/>
            <person name="Lorenzi H."/>
            <person name="Louie T."/>
            <person name="Machado C.R."/>
            <person name="McCulloch R."/>
            <person name="McKenna A."/>
            <person name="Mizuno Y."/>
            <person name="Mottram J.C."/>
            <person name="Nelson S."/>
            <person name="Ochaya S."/>
            <person name="Osoegawa K."/>
            <person name="Pai G."/>
            <person name="Parsons M."/>
            <person name="Pentony M."/>
            <person name="Pettersson U."/>
            <person name="Pop M."/>
            <person name="Ramirez J.L."/>
            <person name="Rinta J."/>
            <person name="Robertson L."/>
            <person name="Salzberg S.L."/>
            <person name="Sanchez D.O."/>
            <person name="Seyler A."/>
            <person name="Sharma R."/>
            <person name="Shetty J."/>
            <person name="Simpson A.J."/>
            <person name="Sisk E."/>
            <person name="Tammi M.T."/>
            <person name="Tarleton R."/>
            <person name="Teixeira S."/>
            <person name="Van Aken S."/>
            <person name="Vogt C."/>
            <person name="Ward P.N."/>
            <person name="Wickstead B."/>
            <person name="Wortman J."/>
            <person name="White O."/>
            <person name="Fraser C.M."/>
            <person name="Stuart K.D."/>
            <person name="Andersson B."/>
        </authorList>
    </citation>
    <scope>NUCLEOTIDE SEQUENCE [LARGE SCALE GENOMIC DNA]</scope>
    <source>
        <strain evidence="8 9">CL Brener</strain>
    </source>
</reference>
<comment type="similarity">
    <text evidence="1 7">Belongs to the peptidase M8 family.</text>
</comment>